<protein>
    <submittedName>
        <fullName evidence="2">Uncharacterized protein</fullName>
    </submittedName>
</protein>
<name>A0A2A6FA45_9HYPH</name>
<keyword evidence="3" id="KW-1185">Reference proteome</keyword>
<proteinExistence type="predicted"/>
<accession>A0A2A6FA45</accession>
<dbReference type="EMBL" id="NWQG01000194">
    <property type="protein sequence ID" value="PDQ18308.1"/>
    <property type="molecule type" value="Genomic_DNA"/>
</dbReference>
<reference evidence="2 3" key="1">
    <citation type="submission" date="2017-09" db="EMBL/GenBank/DDBJ databases">
        <title>Mesorhizobum sanjuanii sp. nov. isolated from nodules of Lotus tenuis in saline-alkaline lowlands of Flooding Pampa.</title>
        <authorList>
            <person name="Sannazzaro A.I."/>
            <person name="Torres Tejerizo G.A."/>
            <person name="Fontana F."/>
            <person name="Cumpa Velazquez L.M."/>
            <person name="Hansen L."/>
            <person name="Pistorio M."/>
            <person name="Estrella M.J."/>
        </authorList>
    </citation>
    <scope>NUCLEOTIDE SEQUENCE [LARGE SCALE GENOMIC DNA]</scope>
    <source>
        <strain evidence="2 3">BSA136</strain>
    </source>
</reference>
<comment type="caution">
    <text evidence="2">The sequence shown here is derived from an EMBL/GenBank/DDBJ whole genome shotgun (WGS) entry which is preliminary data.</text>
</comment>
<keyword evidence="1" id="KW-0812">Transmembrane</keyword>
<evidence type="ECO:0000313" key="2">
    <source>
        <dbReference type="EMBL" id="PDQ18308.1"/>
    </source>
</evidence>
<dbReference type="Proteomes" id="UP000219182">
    <property type="component" value="Unassembled WGS sequence"/>
</dbReference>
<sequence>MREFFNAAIVILLIAIAVILLLLAPRGFQLGPPEPFVSSRASGLMRGVVDTFVQTPFTGPGV</sequence>
<keyword evidence="1" id="KW-0472">Membrane</keyword>
<feature type="transmembrane region" description="Helical" evidence="1">
    <location>
        <begin position="6"/>
        <end position="24"/>
    </location>
</feature>
<evidence type="ECO:0000313" key="3">
    <source>
        <dbReference type="Proteomes" id="UP000219182"/>
    </source>
</evidence>
<keyword evidence="1" id="KW-1133">Transmembrane helix</keyword>
<organism evidence="2 3">
    <name type="scientific">Mesorhizobium sanjuanii</name>
    <dbReference type="NCBI Taxonomy" id="2037900"/>
    <lineage>
        <taxon>Bacteria</taxon>
        <taxon>Pseudomonadati</taxon>
        <taxon>Pseudomonadota</taxon>
        <taxon>Alphaproteobacteria</taxon>
        <taxon>Hyphomicrobiales</taxon>
        <taxon>Phyllobacteriaceae</taxon>
        <taxon>Mesorhizobium</taxon>
    </lineage>
</organism>
<dbReference type="AlphaFoldDB" id="A0A2A6FA45"/>
<gene>
    <name evidence="2" type="ORF">CN311_25430</name>
</gene>
<evidence type="ECO:0000256" key="1">
    <source>
        <dbReference type="SAM" id="Phobius"/>
    </source>
</evidence>